<protein>
    <submittedName>
        <fullName evidence="1">Uncharacterized protein</fullName>
    </submittedName>
</protein>
<organism evidence="1 2">
    <name type="scientific">Umbelopsis ramanniana AG</name>
    <dbReference type="NCBI Taxonomy" id="1314678"/>
    <lineage>
        <taxon>Eukaryota</taxon>
        <taxon>Fungi</taxon>
        <taxon>Fungi incertae sedis</taxon>
        <taxon>Mucoromycota</taxon>
        <taxon>Mucoromycotina</taxon>
        <taxon>Umbelopsidomycetes</taxon>
        <taxon>Umbelopsidales</taxon>
        <taxon>Umbelopsidaceae</taxon>
        <taxon>Umbelopsis</taxon>
    </lineage>
</organism>
<evidence type="ECO:0000313" key="2">
    <source>
        <dbReference type="Proteomes" id="UP001206595"/>
    </source>
</evidence>
<keyword evidence="2" id="KW-1185">Reference proteome</keyword>
<dbReference type="GeneID" id="75913292"/>
<dbReference type="EMBL" id="MU620908">
    <property type="protein sequence ID" value="KAI8581091.1"/>
    <property type="molecule type" value="Genomic_DNA"/>
</dbReference>
<dbReference type="AlphaFoldDB" id="A0AAD5EBX8"/>
<sequence>MYSRCLTALRKHLMNLYKNVPEVQLLILEFFADISRYADFESLGDKRKESLYNVIIEIFKVYGLSSSGNTRILTQEEEADQPYADIVAALNIMSNIMTSEFESFSMF</sequence>
<name>A0AAD5EBX8_UMBRA</name>
<proteinExistence type="predicted"/>
<reference evidence="1" key="1">
    <citation type="submission" date="2021-06" db="EMBL/GenBank/DDBJ databases">
        <authorList>
            <consortium name="DOE Joint Genome Institute"/>
            <person name="Mondo S.J."/>
            <person name="Amses K.R."/>
            <person name="Simmons D.R."/>
            <person name="Longcore J.E."/>
            <person name="Seto K."/>
            <person name="Alves G.H."/>
            <person name="Bonds A.E."/>
            <person name="Quandt C.A."/>
            <person name="Davis W.J."/>
            <person name="Chang Y."/>
            <person name="Letcher P.M."/>
            <person name="Powell M.J."/>
            <person name="Kuo A."/>
            <person name="Labutti K."/>
            <person name="Pangilinan J."/>
            <person name="Andreopoulos W."/>
            <person name="Tritt A."/>
            <person name="Riley R."/>
            <person name="Hundley H."/>
            <person name="Johnson J."/>
            <person name="Lipzen A."/>
            <person name="Barry K."/>
            <person name="Berbee M.L."/>
            <person name="Buchler N.E."/>
            <person name="Grigoriev I.V."/>
            <person name="Spatafora J.W."/>
            <person name="Stajich J.E."/>
            <person name="James T.Y."/>
        </authorList>
    </citation>
    <scope>NUCLEOTIDE SEQUENCE</scope>
    <source>
        <strain evidence="1">AG</strain>
    </source>
</reference>
<accession>A0AAD5EBX8</accession>
<dbReference type="Proteomes" id="UP001206595">
    <property type="component" value="Unassembled WGS sequence"/>
</dbReference>
<evidence type="ECO:0000313" key="1">
    <source>
        <dbReference type="EMBL" id="KAI8581091.1"/>
    </source>
</evidence>
<gene>
    <name evidence="1" type="ORF">K450DRAFT_234586</name>
</gene>
<comment type="caution">
    <text evidence="1">The sequence shown here is derived from an EMBL/GenBank/DDBJ whole genome shotgun (WGS) entry which is preliminary data.</text>
</comment>
<reference evidence="1" key="2">
    <citation type="journal article" date="2022" name="Proc. Natl. Acad. Sci. U.S.A.">
        <title>Diploid-dominant life cycles characterize the early evolution of Fungi.</title>
        <authorList>
            <person name="Amses K.R."/>
            <person name="Simmons D.R."/>
            <person name="Longcore J.E."/>
            <person name="Mondo S.J."/>
            <person name="Seto K."/>
            <person name="Jeronimo G.H."/>
            <person name="Bonds A.E."/>
            <person name="Quandt C.A."/>
            <person name="Davis W.J."/>
            <person name="Chang Y."/>
            <person name="Federici B.A."/>
            <person name="Kuo A."/>
            <person name="LaButti K."/>
            <person name="Pangilinan J."/>
            <person name="Andreopoulos W."/>
            <person name="Tritt A."/>
            <person name="Riley R."/>
            <person name="Hundley H."/>
            <person name="Johnson J."/>
            <person name="Lipzen A."/>
            <person name="Barry K."/>
            <person name="Lang B.F."/>
            <person name="Cuomo C.A."/>
            <person name="Buchler N.E."/>
            <person name="Grigoriev I.V."/>
            <person name="Spatafora J.W."/>
            <person name="Stajich J.E."/>
            <person name="James T.Y."/>
        </authorList>
    </citation>
    <scope>NUCLEOTIDE SEQUENCE</scope>
    <source>
        <strain evidence="1">AG</strain>
    </source>
</reference>
<dbReference type="RefSeq" id="XP_051446095.1">
    <property type="nucleotide sequence ID" value="XM_051587947.1"/>
</dbReference>